<evidence type="ECO:0000256" key="1">
    <source>
        <dbReference type="ARBA" id="ARBA00000527"/>
    </source>
</evidence>
<comment type="catalytic activity">
    <reaction evidence="2">
        <text>a nucleoside 2',3'-cyclic phosphate + H2O = a nucleoside 3'-phosphate + H(+)</text>
        <dbReference type="Rhea" id="RHEA:19621"/>
        <dbReference type="ChEBI" id="CHEBI:15377"/>
        <dbReference type="ChEBI" id="CHEBI:15378"/>
        <dbReference type="ChEBI" id="CHEBI:66949"/>
        <dbReference type="ChEBI" id="CHEBI:66954"/>
        <dbReference type="EC" id="3.1.4.16"/>
    </reaction>
</comment>
<protein>
    <submittedName>
        <fullName evidence="14">Uncharacterized protein</fullName>
    </submittedName>
</protein>
<feature type="domain" description="5'-Nucleotidase C-terminal" evidence="13">
    <location>
        <begin position="423"/>
        <end position="569"/>
    </location>
</feature>
<dbReference type="GO" id="GO:0008254">
    <property type="term" value="F:3'-nucleotidase activity"/>
    <property type="evidence" value="ECO:0007669"/>
    <property type="project" value="UniProtKB-EC"/>
</dbReference>
<dbReference type="EMBL" id="AGDY01000009">
    <property type="protein sequence ID" value="EMB20515.1"/>
    <property type="molecule type" value="Genomic_DNA"/>
</dbReference>
<dbReference type="SUPFAM" id="SSF55816">
    <property type="entry name" value="5'-nucleotidase (syn. UDP-sugar hydrolase), C-terminal domain"/>
    <property type="match status" value="1"/>
</dbReference>
<evidence type="ECO:0000259" key="13">
    <source>
        <dbReference type="Pfam" id="PF02872"/>
    </source>
</evidence>
<keyword evidence="7" id="KW-0732">Signal</keyword>
<dbReference type="InterPro" id="IPR041827">
    <property type="entry name" value="CpdB_N"/>
</dbReference>
<gene>
    <name evidence="14" type="ORF">HMPREF9723_01975</name>
</gene>
<organism evidence="14">
    <name type="scientific">Treponema denticola OTK</name>
    <dbReference type="NCBI Taxonomy" id="999434"/>
    <lineage>
        <taxon>Bacteria</taxon>
        <taxon>Pseudomonadati</taxon>
        <taxon>Spirochaetota</taxon>
        <taxon>Spirochaetia</taxon>
        <taxon>Spirochaetales</taxon>
        <taxon>Treponemataceae</taxon>
        <taxon>Treponema</taxon>
    </lineage>
</organism>
<dbReference type="Proteomes" id="UP000011701">
    <property type="component" value="Chromosome"/>
</dbReference>
<comment type="catalytic activity">
    <reaction evidence="1">
        <text>a ribonucleoside 3'-phosphate + H2O = a ribonucleoside + phosphate</text>
        <dbReference type="Rhea" id="RHEA:10144"/>
        <dbReference type="ChEBI" id="CHEBI:13197"/>
        <dbReference type="ChEBI" id="CHEBI:15377"/>
        <dbReference type="ChEBI" id="CHEBI:18254"/>
        <dbReference type="ChEBI" id="CHEBI:43474"/>
        <dbReference type="EC" id="3.1.3.6"/>
    </reaction>
</comment>
<dbReference type="Pfam" id="PF00149">
    <property type="entry name" value="Metallophos"/>
    <property type="match status" value="1"/>
</dbReference>
<keyword evidence="10" id="KW-0511">Multifunctional enzyme</keyword>
<feature type="domain" description="Calcineurin-like phosphoesterase" evidence="12">
    <location>
        <begin position="102"/>
        <end position="321"/>
    </location>
</feature>
<dbReference type="PROSITE" id="PS00786">
    <property type="entry name" value="5_NUCLEOTIDASE_2"/>
    <property type="match status" value="1"/>
</dbReference>
<dbReference type="InterPro" id="IPR006179">
    <property type="entry name" value="5_nucleotidase/apyrase"/>
</dbReference>
<evidence type="ECO:0000256" key="3">
    <source>
        <dbReference type="ARBA" id="ARBA00001968"/>
    </source>
</evidence>
<keyword evidence="9 11" id="KW-0378">Hydrolase</keyword>
<dbReference type="GO" id="GO:0009166">
    <property type="term" value="P:nucleotide catabolic process"/>
    <property type="evidence" value="ECO:0007669"/>
    <property type="project" value="InterPro"/>
</dbReference>
<dbReference type="GO" id="GO:0030288">
    <property type="term" value="C:outer membrane-bounded periplasmic space"/>
    <property type="evidence" value="ECO:0007669"/>
    <property type="project" value="TreeGrafter"/>
</dbReference>
<dbReference type="InterPro" id="IPR029052">
    <property type="entry name" value="Metallo-depent_PP-like"/>
</dbReference>
<name>A0A0F6MN96_TREDN</name>
<comment type="subcellular location">
    <subcellularLocation>
        <location evidence="4">Cell envelope</location>
    </subcellularLocation>
</comment>
<dbReference type="AlphaFoldDB" id="A0A0F6MN96"/>
<evidence type="ECO:0000256" key="10">
    <source>
        <dbReference type="ARBA" id="ARBA00023268"/>
    </source>
</evidence>
<accession>A0A0F6MN96</accession>
<dbReference type="InterPro" id="IPR036907">
    <property type="entry name" value="5'-Nucleotdase_C_sf"/>
</dbReference>
<evidence type="ECO:0000256" key="7">
    <source>
        <dbReference type="ARBA" id="ARBA00022729"/>
    </source>
</evidence>
<dbReference type="GO" id="GO:0000166">
    <property type="term" value="F:nucleotide binding"/>
    <property type="evidence" value="ECO:0007669"/>
    <property type="project" value="UniProtKB-KW"/>
</dbReference>
<dbReference type="Pfam" id="PF02872">
    <property type="entry name" value="5_nucleotid_C"/>
    <property type="match status" value="1"/>
</dbReference>
<dbReference type="SUPFAM" id="SSF56300">
    <property type="entry name" value="Metallo-dependent phosphatases"/>
    <property type="match status" value="1"/>
</dbReference>
<comment type="caution">
    <text evidence="14">The sequence shown here is derived from an EMBL/GenBank/DDBJ whole genome shotgun (WGS) entry which is preliminary data.</text>
</comment>
<dbReference type="GO" id="GO:0008663">
    <property type="term" value="F:2',3'-cyclic-nucleotide 2'-phosphodiesterase activity"/>
    <property type="evidence" value="ECO:0007669"/>
    <property type="project" value="UniProtKB-EC"/>
</dbReference>
<evidence type="ECO:0000256" key="8">
    <source>
        <dbReference type="ARBA" id="ARBA00022741"/>
    </source>
</evidence>
<dbReference type="InterPro" id="IPR008334">
    <property type="entry name" value="5'-Nucleotdase_C"/>
</dbReference>
<dbReference type="GO" id="GO:0046872">
    <property type="term" value="F:metal ion binding"/>
    <property type="evidence" value="ECO:0007669"/>
    <property type="project" value="UniProtKB-KW"/>
</dbReference>
<dbReference type="PANTHER" id="PTHR11575">
    <property type="entry name" value="5'-NUCLEOTIDASE-RELATED"/>
    <property type="match status" value="1"/>
</dbReference>
<evidence type="ECO:0000256" key="4">
    <source>
        <dbReference type="ARBA" id="ARBA00004196"/>
    </source>
</evidence>
<proteinExistence type="inferred from homology"/>
<comment type="cofactor">
    <cofactor evidence="3">
        <name>a divalent metal cation</name>
        <dbReference type="ChEBI" id="CHEBI:60240"/>
    </cofactor>
</comment>
<dbReference type="Gene3D" id="3.90.780.10">
    <property type="entry name" value="5'-Nucleotidase, C-terminal domain"/>
    <property type="match status" value="1"/>
</dbReference>
<comment type="similarity">
    <text evidence="5 11">Belongs to the 5'-nucleotidase family.</text>
</comment>
<reference evidence="14" key="1">
    <citation type="submission" date="2012-01" db="EMBL/GenBank/DDBJ databases">
        <title>The Genome Sequence of Treponema denticola OTK.</title>
        <authorList>
            <consortium name="The Broad Institute Genome Sequencing Platform"/>
            <person name="Earl A."/>
            <person name="Ward D."/>
            <person name="Feldgarden M."/>
            <person name="Gevers D."/>
            <person name="Blanton J.M."/>
            <person name="Fenno C.J."/>
            <person name="Baranova O.V."/>
            <person name="Mathney J."/>
            <person name="Dewhirst F.E."/>
            <person name="Izard J."/>
            <person name="Young S.K."/>
            <person name="Zeng Q."/>
            <person name="Gargeya S."/>
            <person name="Fitzgerald M."/>
            <person name="Haas B."/>
            <person name="Abouelleil A."/>
            <person name="Alvarado L."/>
            <person name="Arachchi H.M."/>
            <person name="Berlin A."/>
            <person name="Chapman S.B."/>
            <person name="Gearin G."/>
            <person name="Goldberg J."/>
            <person name="Griggs A."/>
            <person name="Gujja S."/>
            <person name="Hansen M."/>
            <person name="Heiman D."/>
            <person name="Howarth C."/>
            <person name="Larimer J."/>
            <person name="Lui A."/>
            <person name="MacDonald P.J.P."/>
            <person name="McCowen C."/>
            <person name="Montmayeur A."/>
            <person name="Murphy C."/>
            <person name="Neiman D."/>
            <person name="Pearson M."/>
            <person name="Priest M."/>
            <person name="Roberts A."/>
            <person name="Saif S."/>
            <person name="Shea T."/>
            <person name="Sisk P."/>
            <person name="Stolte C."/>
            <person name="Sykes S."/>
            <person name="Wortman J."/>
            <person name="Nusbaum C."/>
            <person name="Birren B."/>
        </authorList>
    </citation>
    <scope>NUCLEOTIDE SEQUENCE [LARGE SCALE GENOMIC DNA]</scope>
    <source>
        <strain evidence="14">OTK</strain>
    </source>
</reference>
<dbReference type="HOGENOM" id="CLU_005854_4_4_12"/>
<dbReference type="PATRIC" id="fig|999434.4.peg.2049"/>
<dbReference type="Gene3D" id="3.60.21.10">
    <property type="match status" value="1"/>
</dbReference>
<sequence length="667" mass="75539">MINSSVEIYPRCLSWLYVVLQRQDFSKKVFMGGEPMKKRLTFILISVFVIFSFTSCLETRVKESGIRSKREMLATGKQSDEVKLTHAVIRKGEAGKDNVTLTFGVTGDVHGRLYPFEYAVCEEVPGAGFSKTFTLAQELKKENPNTILIDVGDTVQDNNAELFNDLETHPMIQALNYMNYDIWVLGNHEFNFEKEFLARNIRNFNGAVLSANIKNEKDKSFFVLPYQLLEVEGVRIAVVGLIPPHIPMWESSSPSHFKGLTFEEPLDAARRTVDSLKGQYDVLVGAFHLGRNAEYGSTGGVIEIAKQIPEFDIIFGGHEHARYASIVDGADGDKTWIIEPGAYGWALAVGEIKVKKEKDKWKVVSVKAENRETKNVLPNKPMEEEFKFVHQTSLSDANTVIGNITEDFIKRVDYITGEDKVTTMPTIQLEDTALIDLINTVQLYYTKADVSSAAAFRSDMNLKAGLFKKKDVAFIYKYANTLMGVNITGENLLKYMEWSASYYNTTKKGDVTISFDPKIRSYNYDMFEGLTYDIDISQAPENRIKNARIKGKPIDPKKTYKLAVNNYRFGTLTKLGLISEKDVYYDSYMKMQDAGRIRDLIVKYVKEVSKGVIKPVTNNNWKIIGFDPDVKGKEEILNKIRSGEIKIPKSEDGRTPNVKSINIYELK</sequence>
<dbReference type="PRINTS" id="PR01607">
    <property type="entry name" value="APYRASEFAMLY"/>
</dbReference>
<dbReference type="PANTHER" id="PTHR11575:SF6">
    <property type="entry name" value="2',3'-CYCLIC-NUCLEOTIDE 2'-PHOSPHODIESTERASE_3'-NUCLEOTIDASE"/>
    <property type="match status" value="1"/>
</dbReference>
<evidence type="ECO:0000256" key="2">
    <source>
        <dbReference type="ARBA" id="ARBA00001730"/>
    </source>
</evidence>
<evidence type="ECO:0000259" key="12">
    <source>
        <dbReference type="Pfam" id="PF00149"/>
    </source>
</evidence>
<evidence type="ECO:0000256" key="9">
    <source>
        <dbReference type="ARBA" id="ARBA00022801"/>
    </source>
</evidence>
<keyword evidence="6" id="KW-0479">Metal-binding</keyword>
<dbReference type="CDD" id="cd07410">
    <property type="entry name" value="MPP_CpdB_N"/>
    <property type="match status" value="1"/>
</dbReference>
<dbReference type="InterPro" id="IPR004843">
    <property type="entry name" value="Calcineurin-like_PHP"/>
</dbReference>
<evidence type="ECO:0000256" key="6">
    <source>
        <dbReference type="ARBA" id="ARBA00022723"/>
    </source>
</evidence>
<dbReference type="InterPro" id="IPR006146">
    <property type="entry name" value="5'-Nucleotdase_CS"/>
</dbReference>
<evidence type="ECO:0000313" key="14">
    <source>
        <dbReference type="EMBL" id="EMB20515.1"/>
    </source>
</evidence>
<evidence type="ECO:0000256" key="5">
    <source>
        <dbReference type="ARBA" id="ARBA00006654"/>
    </source>
</evidence>
<keyword evidence="8 11" id="KW-0547">Nucleotide-binding</keyword>
<evidence type="ECO:0000256" key="11">
    <source>
        <dbReference type="RuleBase" id="RU362119"/>
    </source>
</evidence>